<feature type="domain" description="Tlde1" evidence="2">
    <location>
        <begin position="106"/>
        <end position="203"/>
    </location>
</feature>
<dbReference type="STRING" id="246191.SAMN05660337_2000"/>
<dbReference type="OrthoDB" id="8421179at2"/>
<dbReference type="Gene3D" id="2.40.440.10">
    <property type="entry name" value="L,D-transpeptidase catalytic domain-like"/>
    <property type="match status" value="1"/>
</dbReference>
<dbReference type="InterPro" id="IPR021225">
    <property type="entry name" value="Tlde1_dom"/>
</dbReference>
<evidence type="ECO:0000256" key="1">
    <source>
        <dbReference type="SAM" id="MobiDB-lite"/>
    </source>
</evidence>
<reference evidence="4" key="1">
    <citation type="submission" date="2016-10" db="EMBL/GenBank/DDBJ databases">
        <authorList>
            <person name="Varghese N."/>
            <person name="Submissions S."/>
        </authorList>
    </citation>
    <scope>NUCLEOTIDE SEQUENCE [LARGE SCALE GENOMIC DNA]</scope>
    <source>
        <strain evidence="4">DSM 16995</strain>
    </source>
</reference>
<dbReference type="AlphaFoldDB" id="A0A1G9H4B1"/>
<feature type="compositionally biased region" description="Basic and acidic residues" evidence="1">
    <location>
        <begin position="43"/>
        <end position="77"/>
    </location>
</feature>
<feature type="compositionally biased region" description="Basic and acidic residues" evidence="1">
    <location>
        <begin position="104"/>
        <end position="114"/>
    </location>
</feature>
<name>A0A1G9H4B1_9BACT</name>
<sequence>MDVYGYCLDDPINFHDRTGLAGESEESKENTVKNEPINSKLAGADRDYKKRTRSKNEREKRKDSEEEDSYPIKEVRAYHGNGTMEVYSEDGPRDTYEYTSGRPGKKDQTKKDEGPIPSGEYEFDPKETSEVEGAHYLARRLLRGDWGHGRIPLHPSNKTQTHGRDGFFIHGGDTKGSAGCIDIGDKDRKFFKNVRKTKNKVKVTVH</sequence>
<dbReference type="EMBL" id="FNGA01000003">
    <property type="protein sequence ID" value="SDL07740.1"/>
    <property type="molecule type" value="Genomic_DNA"/>
</dbReference>
<organism evidence="3 4">
    <name type="scientific">Maridesulfovibrio ferrireducens</name>
    <dbReference type="NCBI Taxonomy" id="246191"/>
    <lineage>
        <taxon>Bacteria</taxon>
        <taxon>Pseudomonadati</taxon>
        <taxon>Thermodesulfobacteriota</taxon>
        <taxon>Desulfovibrionia</taxon>
        <taxon>Desulfovibrionales</taxon>
        <taxon>Desulfovibrionaceae</taxon>
        <taxon>Maridesulfovibrio</taxon>
    </lineage>
</organism>
<dbReference type="UniPathway" id="UPA00219"/>
<evidence type="ECO:0000259" key="2">
    <source>
        <dbReference type="Pfam" id="PF10908"/>
    </source>
</evidence>
<evidence type="ECO:0000313" key="4">
    <source>
        <dbReference type="Proteomes" id="UP000199053"/>
    </source>
</evidence>
<evidence type="ECO:0000313" key="3">
    <source>
        <dbReference type="EMBL" id="SDL07740.1"/>
    </source>
</evidence>
<gene>
    <name evidence="3" type="ORF">SAMN05660337_2000</name>
</gene>
<dbReference type="Proteomes" id="UP000199053">
    <property type="component" value="Unassembled WGS sequence"/>
</dbReference>
<protein>
    <recommendedName>
        <fullName evidence="2">Tlde1 domain-containing protein</fullName>
    </recommendedName>
</protein>
<dbReference type="GO" id="GO:0009252">
    <property type="term" value="P:peptidoglycan biosynthetic process"/>
    <property type="evidence" value="ECO:0007669"/>
    <property type="project" value="UniProtKB-UniPathway"/>
</dbReference>
<feature type="region of interest" description="Disordered" evidence="1">
    <location>
        <begin position="12"/>
        <end position="121"/>
    </location>
</feature>
<proteinExistence type="predicted"/>
<accession>A0A1G9H4B1</accession>
<keyword evidence="4" id="KW-1185">Reference proteome</keyword>
<dbReference type="InterPro" id="IPR038063">
    <property type="entry name" value="Transpep_catalytic_dom"/>
</dbReference>
<dbReference type="Pfam" id="PF10908">
    <property type="entry name" value="Tlde1_dom"/>
    <property type="match status" value="1"/>
</dbReference>